<accession>A0A432BA36</accession>
<dbReference type="AlphaFoldDB" id="A0A432BA36"/>
<name>A0A432BA36_PSEVE</name>
<dbReference type="EMBL" id="JAAQWE010000025">
    <property type="protein sequence ID" value="NMX99373.1"/>
    <property type="molecule type" value="Genomic_DNA"/>
</dbReference>
<organism evidence="1 2">
    <name type="scientific">Pseudomonas veronii</name>
    <dbReference type="NCBI Taxonomy" id="76761"/>
    <lineage>
        <taxon>Bacteria</taxon>
        <taxon>Pseudomonadati</taxon>
        <taxon>Pseudomonadota</taxon>
        <taxon>Gammaproteobacteria</taxon>
        <taxon>Pseudomonadales</taxon>
        <taxon>Pseudomonadaceae</taxon>
        <taxon>Pseudomonas</taxon>
    </lineage>
</organism>
<evidence type="ECO:0000313" key="1">
    <source>
        <dbReference type="EMBL" id="NMX99373.1"/>
    </source>
</evidence>
<comment type="caution">
    <text evidence="1">The sequence shown here is derived from an EMBL/GenBank/DDBJ whole genome shotgun (WGS) entry which is preliminary data.</text>
</comment>
<dbReference type="OrthoDB" id="6997766at2"/>
<dbReference type="Proteomes" id="UP000552560">
    <property type="component" value="Unassembled WGS sequence"/>
</dbReference>
<proteinExistence type="predicted"/>
<gene>
    <name evidence="1" type="ORF">HBO43_22540</name>
</gene>
<evidence type="ECO:0000313" key="2">
    <source>
        <dbReference type="Proteomes" id="UP000552560"/>
    </source>
</evidence>
<dbReference type="RefSeq" id="WP_126586115.1">
    <property type="nucleotide sequence ID" value="NZ_CP149793.1"/>
</dbReference>
<reference evidence="1 2" key="1">
    <citation type="journal article" date="2020" name="Front. Microbiol.">
        <title>Genetic Organization of the aprX-lipA2 Operon Affects the Proteolytic Potential of Pseudomonas Species in Milk.</title>
        <authorList>
            <person name="Maier C."/>
            <person name="Huptas C."/>
            <person name="von Neubeck M."/>
            <person name="Scherer S."/>
            <person name="Wenning M."/>
            <person name="Lucking G."/>
        </authorList>
    </citation>
    <scope>NUCLEOTIDE SEQUENCE [LARGE SCALE GENOMIC DNA]</scope>
    <source>
        <strain evidence="1 2">WS 4671</strain>
    </source>
</reference>
<sequence>MSLETTIAGLVAAANKLTDTVNSKISVIDNAVSEAQASFGLFKTSSRSEYPAVNVLPNASFFADANADGIPDSWAFSSANYMNLPSGAAVLVQAKLETLTAHQTEIEKLGRTSNSTGFVYLNALRLSVKGDAVNAVWARVQASLVQAFAGLYSGGCFMNITNPGAIVEAGVGGGNYYSPGITPYNLSKGGWQWVSSPRGIVSYQKAHCINFKVNPGMSTDVLIAMPVAVDGYLDRPVI</sequence>
<protein>
    <submittedName>
        <fullName evidence="1">Uncharacterized protein</fullName>
    </submittedName>
</protein>